<dbReference type="EMBL" id="VUYU01000006">
    <property type="protein sequence ID" value="NHZ34113.1"/>
    <property type="molecule type" value="Genomic_DNA"/>
</dbReference>
<dbReference type="RefSeq" id="WP_167224348.1">
    <property type="nucleotide sequence ID" value="NZ_VUYU01000006.1"/>
</dbReference>
<reference evidence="1 2" key="1">
    <citation type="submission" date="2019-09" db="EMBL/GenBank/DDBJ databases">
        <title>Taxonomy of Antarctic Massilia spp.: description of Massilia rubra sp. nov., Massilia aquatica sp. nov., Massilia mucilaginosa sp. nov., Massilia frigida sp. nov. isolated from streams, lakes and regoliths.</title>
        <authorList>
            <person name="Holochova P."/>
            <person name="Sedlacek I."/>
            <person name="Kralova S."/>
            <person name="Maslanova I."/>
            <person name="Busse H.-J."/>
            <person name="Stankova E."/>
            <person name="Vrbovska V."/>
            <person name="Kovarovic V."/>
            <person name="Bartak M."/>
            <person name="Svec P."/>
            <person name="Pantucek R."/>
        </authorList>
    </citation>
    <scope>NUCLEOTIDE SEQUENCE [LARGE SCALE GENOMIC DNA]</scope>
    <source>
        <strain evidence="1 2">CCM 8692</strain>
    </source>
</reference>
<name>A0ABX0LN52_9BURK</name>
<evidence type="ECO:0000313" key="1">
    <source>
        <dbReference type="EMBL" id="NHZ34113.1"/>
    </source>
</evidence>
<accession>A0ABX0LN52</accession>
<evidence type="ECO:0000313" key="2">
    <source>
        <dbReference type="Proteomes" id="UP000785613"/>
    </source>
</evidence>
<protein>
    <submittedName>
        <fullName evidence="1">Uncharacterized protein</fullName>
    </submittedName>
</protein>
<comment type="caution">
    <text evidence="1">The sequence shown here is derived from an EMBL/GenBank/DDBJ whole genome shotgun (WGS) entry which is preliminary data.</text>
</comment>
<gene>
    <name evidence="1" type="ORF">F0185_11005</name>
</gene>
<proteinExistence type="predicted"/>
<organism evidence="1 2">
    <name type="scientific">Massilia rubra</name>
    <dbReference type="NCBI Taxonomy" id="2607910"/>
    <lineage>
        <taxon>Bacteria</taxon>
        <taxon>Pseudomonadati</taxon>
        <taxon>Pseudomonadota</taxon>
        <taxon>Betaproteobacteria</taxon>
        <taxon>Burkholderiales</taxon>
        <taxon>Oxalobacteraceae</taxon>
        <taxon>Telluria group</taxon>
        <taxon>Massilia</taxon>
    </lineage>
</organism>
<sequence>MNSKYVWVCSAREACRYDANNRSSPTALAKFFQGIPRFDHSAPNAPKGTGGARLSKKAVQTSLSDNDVRAFRSASDNIVCEAICSIQKSAKVKPGDTKNPTL</sequence>
<keyword evidence="2" id="KW-1185">Reference proteome</keyword>
<dbReference type="Proteomes" id="UP000785613">
    <property type="component" value="Unassembled WGS sequence"/>
</dbReference>